<dbReference type="GO" id="GO:0003677">
    <property type="term" value="F:DNA binding"/>
    <property type="evidence" value="ECO:0007669"/>
    <property type="project" value="UniProtKB-KW"/>
</dbReference>
<dbReference type="InterPro" id="IPR005119">
    <property type="entry name" value="LysR_subst-bd"/>
</dbReference>
<reference evidence="7" key="1">
    <citation type="submission" date="2015-07" db="EMBL/GenBank/DDBJ databases">
        <authorList>
            <person name="Rodrigo-Torres Lidia"/>
            <person name="Arahal R.David."/>
        </authorList>
    </citation>
    <scope>NUCLEOTIDE SEQUENCE [LARGE SCALE GENOMIC DNA]</scope>
    <source>
        <strain evidence="7">CECT 4801</strain>
    </source>
</reference>
<dbReference type="OrthoDB" id="9811588at2"/>
<dbReference type="EMBL" id="CXST01000005">
    <property type="protein sequence ID" value="CTQ47218.1"/>
    <property type="molecule type" value="Genomic_DNA"/>
</dbReference>
<comment type="similarity">
    <text evidence="1">Belongs to the LysR transcriptional regulatory family.</text>
</comment>
<dbReference type="Pfam" id="PF03466">
    <property type="entry name" value="LysR_substrate"/>
    <property type="match status" value="1"/>
</dbReference>
<dbReference type="Gene3D" id="1.10.10.10">
    <property type="entry name" value="Winged helix-like DNA-binding domain superfamily/Winged helix DNA-binding domain"/>
    <property type="match status" value="1"/>
</dbReference>
<evidence type="ECO:0000313" key="6">
    <source>
        <dbReference type="EMBL" id="CTQ47218.1"/>
    </source>
</evidence>
<dbReference type="Pfam" id="PF00126">
    <property type="entry name" value="HTH_1"/>
    <property type="match status" value="1"/>
</dbReference>
<keyword evidence="7" id="KW-1185">Reference proteome</keyword>
<dbReference type="InterPro" id="IPR036390">
    <property type="entry name" value="WH_DNA-bd_sf"/>
</dbReference>
<name>A0A0M6YC09_9HYPH</name>
<keyword evidence="3" id="KW-0238">DNA-binding</keyword>
<organism evidence="6 7">
    <name type="scientific">Roseibium aggregatum</name>
    <dbReference type="NCBI Taxonomy" id="187304"/>
    <lineage>
        <taxon>Bacteria</taxon>
        <taxon>Pseudomonadati</taxon>
        <taxon>Pseudomonadota</taxon>
        <taxon>Alphaproteobacteria</taxon>
        <taxon>Hyphomicrobiales</taxon>
        <taxon>Stappiaceae</taxon>
        <taxon>Roseibium</taxon>
    </lineage>
</organism>
<dbReference type="AlphaFoldDB" id="A0A0M6YC09"/>
<dbReference type="SUPFAM" id="SSF53850">
    <property type="entry name" value="Periplasmic binding protein-like II"/>
    <property type="match status" value="1"/>
</dbReference>
<dbReference type="RefSeq" id="WP_055661241.1">
    <property type="nucleotide sequence ID" value="NZ_CP045627.1"/>
</dbReference>
<evidence type="ECO:0000256" key="4">
    <source>
        <dbReference type="ARBA" id="ARBA00023163"/>
    </source>
</evidence>
<dbReference type="PROSITE" id="PS50931">
    <property type="entry name" value="HTH_LYSR"/>
    <property type="match status" value="1"/>
</dbReference>
<dbReference type="SUPFAM" id="SSF46785">
    <property type="entry name" value="Winged helix' DNA-binding domain"/>
    <property type="match status" value="1"/>
</dbReference>
<dbReference type="STRING" id="187304.B0E33_16795"/>
<dbReference type="Gene3D" id="3.40.190.10">
    <property type="entry name" value="Periplasmic binding protein-like II"/>
    <property type="match status" value="2"/>
</dbReference>
<evidence type="ECO:0000313" key="7">
    <source>
        <dbReference type="Proteomes" id="UP000048926"/>
    </source>
</evidence>
<protein>
    <submittedName>
        <fullName evidence="6">Morphology and auto-aggregation control protein</fullName>
    </submittedName>
</protein>
<dbReference type="InterPro" id="IPR000847">
    <property type="entry name" value="LysR_HTH_N"/>
</dbReference>
<keyword evidence="2" id="KW-0805">Transcription regulation</keyword>
<evidence type="ECO:0000256" key="2">
    <source>
        <dbReference type="ARBA" id="ARBA00023015"/>
    </source>
</evidence>
<evidence type="ECO:0000256" key="1">
    <source>
        <dbReference type="ARBA" id="ARBA00009437"/>
    </source>
</evidence>
<dbReference type="PANTHER" id="PTHR30346:SF28">
    <property type="entry name" value="HTH-TYPE TRANSCRIPTIONAL REGULATOR CYNR"/>
    <property type="match status" value="1"/>
</dbReference>
<sequence length="290" mass="31182">MDTRFLESLLAVAETGSIAAAARLQGLTAAAVSQRIRVLEAELGATLLNRTAHAALPTETCFRLLPAARRLVRDAEQLTNRIDADGLSGPFRLGAVSTALSDNVPAVIQQFRQKAPQAVLTVRPGTSADLYEGLRSGALDAAITVAAPFELPKDIICRTLEAQAIVHALPPERDLSKTEAGKLPWIVYDRQSWGGRKLWADFGALVGEEHILCELDAPETIAQMVSQGAGQAILPVWQGLRMHGPEMTLKDLQGGAGREMVFLRKHTCAAPVLADLVHKVLRDQVISTHG</sequence>
<dbReference type="GO" id="GO:0003700">
    <property type="term" value="F:DNA-binding transcription factor activity"/>
    <property type="evidence" value="ECO:0007669"/>
    <property type="project" value="InterPro"/>
</dbReference>
<evidence type="ECO:0000259" key="5">
    <source>
        <dbReference type="PROSITE" id="PS50931"/>
    </source>
</evidence>
<evidence type="ECO:0000256" key="3">
    <source>
        <dbReference type="ARBA" id="ARBA00023125"/>
    </source>
</evidence>
<accession>A0A0M6YC09</accession>
<dbReference type="InterPro" id="IPR036388">
    <property type="entry name" value="WH-like_DNA-bd_sf"/>
</dbReference>
<gene>
    <name evidence="6" type="primary">oxyR_4</name>
    <name evidence="6" type="ORF">LAL4801_05680</name>
</gene>
<feature type="domain" description="HTH lysR-type" evidence="5">
    <location>
        <begin position="1"/>
        <end position="58"/>
    </location>
</feature>
<dbReference type="PANTHER" id="PTHR30346">
    <property type="entry name" value="TRANSCRIPTIONAL DUAL REGULATOR HCAR-RELATED"/>
    <property type="match status" value="1"/>
</dbReference>
<keyword evidence="4" id="KW-0804">Transcription</keyword>
<dbReference type="GO" id="GO:0032993">
    <property type="term" value="C:protein-DNA complex"/>
    <property type="evidence" value="ECO:0007669"/>
    <property type="project" value="TreeGrafter"/>
</dbReference>
<proteinExistence type="inferred from homology"/>
<dbReference type="Proteomes" id="UP000048926">
    <property type="component" value="Unassembled WGS sequence"/>
</dbReference>